<accession>A0A0G0KK35</accession>
<dbReference type="InterPro" id="IPR040442">
    <property type="entry name" value="Pyrv_kinase-like_dom_sf"/>
</dbReference>
<keyword evidence="5" id="KW-0670">Pyruvate</keyword>
<dbReference type="EMBL" id="LBVC01000002">
    <property type="protein sequence ID" value="KKQ79117.1"/>
    <property type="molecule type" value="Genomic_DNA"/>
</dbReference>
<dbReference type="InterPro" id="IPR006319">
    <property type="entry name" value="PEP_synth"/>
</dbReference>
<gene>
    <name evidence="5" type="ORF">US99_C0002G0014</name>
</gene>
<reference evidence="5 6" key="1">
    <citation type="journal article" date="2015" name="Nature">
        <title>rRNA introns, odd ribosomes, and small enigmatic genomes across a large radiation of phyla.</title>
        <authorList>
            <person name="Brown C.T."/>
            <person name="Hug L.A."/>
            <person name="Thomas B.C."/>
            <person name="Sharon I."/>
            <person name="Castelle C.J."/>
            <person name="Singh A."/>
            <person name="Wilkins M.J."/>
            <person name="Williams K.H."/>
            <person name="Banfield J.F."/>
        </authorList>
    </citation>
    <scope>NUCLEOTIDE SEQUENCE [LARGE SCALE GENOMIC DNA]</scope>
</reference>
<dbReference type="GO" id="GO:0008986">
    <property type="term" value="F:pyruvate, water dikinase activity"/>
    <property type="evidence" value="ECO:0007669"/>
    <property type="project" value="InterPro"/>
</dbReference>
<dbReference type="Pfam" id="PF02896">
    <property type="entry name" value="PEP-utilizers_C"/>
    <property type="match status" value="1"/>
</dbReference>
<sequence length="502" mass="56769">MLEILPIKLLSNNDALIFGKLNVALGKLARAGLPVAAGVAVTPPELHLKTVLEHFDFGHKEIFEQSLNLVKREINSTPVPEILAKEAGKHKQFFLSGKIIKSVKDLWLDLLGIWLDQVKQRLWKDGFYQGITEDLDPQVVIFVKKPEAYGSAYFDSLQDDSVISVKHGKLRPDDLKKLDEIVMEANKKLFIPHEFEWVVDGGVKLVKVLQYTPPVILNAVKDPSRMRDSNELRDSSLITQNDRKKSAVKVFSGQPMEDCDGIYIASEKILDLNKPKESFEDLLWKLVESAITFPDLPILLKLADKSEGMGKVRGALRLLHQKSLLDPLLDALDFVRHKKNLNNVHIVVPFVRSVEELIQIKRELAVKKLMRKNSLQIWMEVATPENIINLEEYLLAGVDGVVLNMDELIAHFSGFDHTEAELSFYKRQVGGLLKFLGDGLKLLHKSKKRFLAAGSIVLYPEVLDFLVEKGVYGVVVERYEALPVRDLLYQVEKKNIFSLGSN</sequence>
<evidence type="ECO:0000256" key="3">
    <source>
        <dbReference type="ARBA" id="ARBA00022840"/>
    </source>
</evidence>
<evidence type="ECO:0000313" key="6">
    <source>
        <dbReference type="Proteomes" id="UP000034324"/>
    </source>
</evidence>
<proteinExistence type="inferred from homology"/>
<dbReference type="Gene3D" id="3.20.20.60">
    <property type="entry name" value="Phosphoenolpyruvate-binding domains"/>
    <property type="match status" value="1"/>
</dbReference>
<organism evidence="5 6">
    <name type="scientific">Candidatus Daviesbacteria bacterium GW2011_GWF2_38_6</name>
    <dbReference type="NCBI Taxonomy" id="1618432"/>
    <lineage>
        <taxon>Bacteria</taxon>
        <taxon>Candidatus Daviesiibacteriota</taxon>
    </lineage>
</organism>
<evidence type="ECO:0000256" key="1">
    <source>
        <dbReference type="ARBA" id="ARBA00007837"/>
    </source>
</evidence>
<feature type="domain" description="PEP-utilising enzyme C-terminal" evidence="4">
    <location>
        <begin position="312"/>
        <end position="491"/>
    </location>
</feature>
<dbReference type="SUPFAM" id="SSF51621">
    <property type="entry name" value="Phosphoenolpyruvate/pyruvate domain"/>
    <property type="match status" value="1"/>
</dbReference>
<evidence type="ECO:0000259" key="4">
    <source>
        <dbReference type="Pfam" id="PF02896"/>
    </source>
</evidence>
<name>A0A0G0KK35_9BACT</name>
<keyword evidence="3" id="KW-0067">ATP-binding</keyword>
<dbReference type="AlphaFoldDB" id="A0A0G0KK35"/>
<dbReference type="PANTHER" id="PTHR43030">
    <property type="entry name" value="PHOSPHOENOLPYRUVATE SYNTHASE"/>
    <property type="match status" value="1"/>
</dbReference>
<comment type="similarity">
    <text evidence="1">Belongs to the PEP-utilizing enzyme family.</text>
</comment>
<dbReference type="InterPro" id="IPR015813">
    <property type="entry name" value="Pyrv/PenolPyrv_kinase-like_dom"/>
</dbReference>
<dbReference type="Proteomes" id="UP000034324">
    <property type="component" value="Unassembled WGS sequence"/>
</dbReference>
<dbReference type="InterPro" id="IPR000121">
    <property type="entry name" value="PEP_util_C"/>
</dbReference>
<keyword evidence="2" id="KW-0547">Nucleotide-binding</keyword>
<dbReference type="PANTHER" id="PTHR43030:SF1">
    <property type="entry name" value="PHOSPHOENOLPYRUVATE SYNTHASE"/>
    <property type="match status" value="1"/>
</dbReference>
<protein>
    <submittedName>
        <fullName evidence="5">Phosphoenolpyruvate synthase</fullName>
    </submittedName>
</protein>
<dbReference type="GO" id="GO:0005524">
    <property type="term" value="F:ATP binding"/>
    <property type="evidence" value="ECO:0007669"/>
    <property type="project" value="UniProtKB-KW"/>
</dbReference>
<comment type="caution">
    <text evidence="5">The sequence shown here is derived from an EMBL/GenBank/DDBJ whole genome shotgun (WGS) entry which is preliminary data.</text>
</comment>
<evidence type="ECO:0000256" key="2">
    <source>
        <dbReference type="ARBA" id="ARBA00022741"/>
    </source>
</evidence>
<evidence type="ECO:0000313" key="5">
    <source>
        <dbReference type="EMBL" id="KKQ79117.1"/>
    </source>
</evidence>